<keyword evidence="7" id="KW-1185">Reference proteome</keyword>
<evidence type="ECO:0000313" key="6">
    <source>
        <dbReference type="EMBL" id="SHE31756.1"/>
    </source>
</evidence>
<dbReference type="GO" id="GO:0043139">
    <property type="term" value="F:5'-3' DNA helicase activity"/>
    <property type="evidence" value="ECO:0007669"/>
    <property type="project" value="UniProtKB-UniRule"/>
</dbReference>
<dbReference type="NCBIfam" id="TIGR01448">
    <property type="entry name" value="recD_rel"/>
    <property type="match status" value="1"/>
</dbReference>
<dbReference type="Pfam" id="PF18335">
    <property type="entry name" value="SH3_13"/>
    <property type="match status" value="1"/>
</dbReference>
<dbReference type="GO" id="GO:0005524">
    <property type="term" value="F:ATP binding"/>
    <property type="evidence" value="ECO:0007669"/>
    <property type="project" value="UniProtKB-UniRule"/>
</dbReference>
<dbReference type="CDD" id="cd18809">
    <property type="entry name" value="SF1_C_RecD"/>
    <property type="match status" value="1"/>
</dbReference>
<dbReference type="InterPro" id="IPR027785">
    <property type="entry name" value="UvrD-like_helicase_C"/>
</dbReference>
<keyword evidence="3" id="KW-0413">Isomerase</keyword>
<dbReference type="GO" id="GO:0009338">
    <property type="term" value="C:exodeoxyribonuclease V complex"/>
    <property type="evidence" value="ECO:0007669"/>
    <property type="project" value="TreeGrafter"/>
</dbReference>
<dbReference type="Pfam" id="PF13245">
    <property type="entry name" value="AAA_19"/>
    <property type="match status" value="1"/>
</dbReference>
<dbReference type="SUPFAM" id="SSF47781">
    <property type="entry name" value="RuvA domain 2-like"/>
    <property type="match status" value="1"/>
</dbReference>
<comment type="similarity">
    <text evidence="3">Belongs to the RecD family. RecD2 subfamily.</text>
</comment>
<dbReference type="Gene3D" id="1.10.150.20">
    <property type="entry name" value="5' to 3' exonuclease, C-terminal subdomain"/>
    <property type="match status" value="1"/>
</dbReference>
<evidence type="ECO:0000259" key="5">
    <source>
        <dbReference type="SMART" id="SM00382"/>
    </source>
</evidence>
<dbReference type="Proteomes" id="UP000184404">
    <property type="component" value="Unassembled WGS sequence"/>
</dbReference>
<dbReference type="InterPro" id="IPR029493">
    <property type="entry name" value="RecD2-like_HHH"/>
</dbReference>
<keyword evidence="3" id="KW-0378">Hydrolase</keyword>
<keyword evidence="2 3" id="KW-0067">ATP-binding</keyword>
<keyword evidence="3" id="KW-0238">DNA-binding</keyword>
<dbReference type="GO" id="GO:0006310">
    <property type="term" value="P:DNA recombination"/>
    <property type="evidence" value="ECO:0007669"/>
    <property type="project" value="InterPro"/>
</dbReference>
<dbReference type="OrthoDB" id="9803432at2"/>
<keyword evidence="1 3" id="KW-0547">Nucleotide-binding</keyword>
<comment type="function">
    <text evidence="3">DNA-dependent ATPase and ATP-dependent 5'-3' DNA helicase. Has no activity on blunt DNA or DNA with 3'-overhangs, requires at least 10 bases of 5'-ssDNA for helicase activity.</text>
</comment>
<name>A0A1M4SHU1_9FIRM</name>
<dbReference type="Gene3D" id="1.10.10.2220">
    <property type="match status" value="1"/>
</dbReference>
<dbReference type="InterPro" id="IPR027417">
    <property type="entry name" value="P-loop_NTPase"/>
</dbReference>
<dbReference type="GO" id="GO:0006281">
    <property type="term" value="P:DNA repair"/>
    <property type="evidence" value="ECO:0007669"/>
    <property type="project" value="InterPro"/>
</dbReference>
<dbReference type="SMART" id="SM00278">
    <property type="entry name" value="HhH1"/>
    <property type="match status" value="2"/>
</dbReference>
<dbReference type="GO" id="GO:0017116">
    <property type="term" value="F:single-stranded DNA helicase activity"/>
    <property type="evidence" value="ECO:0007669"/>
    <property type="project" value="TreeGrafter"/>
</dbReference>
<dbReference type="Pfam" id="PF14490">
    <property type="entry name" value="HHH_RecD2"/>
    <property type="match status" value="1"/>
</dbReference>
<dbReference type="SMART" id="SM00382">
    <property type="entry name" value="AAA"/>
    <property type="match status" value="1"/>
</dbReference>
<dbReference type="PANTHER" id="PTHR43788">
    <property type="entry name" value="DNA2/NAM7 HELICASE FAMILY MEMBER"/>
    <property type="match status" value="1"/>
</dbReference>
<dbReference type="Pfam" id="PF14520">
    <property type="entry name" value="HHH_5"/>
    <property type="match status" value="1"/>
</dbReference>
<dbReference type="InterPro" id="IPR055446">
    <property type="entry name" value="RecD2_N_OB"/>
</dbReference>
<dbReference type="GO" id="GO:0003677">
    <property type="term" value="F:DNA binding"/>
    <property type="evidence" value="ECO:0007669"/>
    <property type="project" value="UniProtKB-UniRule"/>
</dbReference>
<evidence type="ECO:0000259" key="4">
    <source>
        <dbReference type="SMART" id="SM00278"/>
    </source>
</evidence>
<evidence type="ECO:0000256" key="3">
    <source>
        <dbReference type="HAMAP-Rule" id="MF_01488"/>
    </source>
</evidence>
<organism evidence="6 7">
    <name type="scientific">Schwartzia succinivorans DSM 10502</name>
    <dbReference type="NCBI Taxonomy" id="1123243"/>
    <lineage>
        <taxon>Bacteria</taxon>
        <taxon>Bacillati</taxon>
        <taxon>Bacillota</taxon>
        <taxon>Negativicutes</taxon>
        <taxon>Selenomonadales</taxon>
        <taxon>Selenomonadaceae</taxon>
        <taxon>Schwartzia</taxon>
    </lineage>
</organism>
<dbReference type="STRING" id="1123243.SAMN02745190_00141"/>
<keyword evidence="3" id="KW-0347">Helicase</keyword>
<dbReference type="InterPro" id="IPR010994">
    <property type="entry name" value="RuvA_2-like"/>
</dbReference>
<comment type="catalytic activity">
    <reaction evidence="3">
        <text>ATP + H2O = ADP + phosphate + H(+)</text>
        <dbReference type="Rhea" id="RHEA:13065"/>
        <dbReference type="ChEBI" id="CHEBI:15377"/>
        <dbReference type="ChEBI" id="CHEBI:15378"/>
        <dbReference type="ChEBI" id="CHEBI:30616"/>
        <dbReference type="ChEBI" id="CHEBI:43474"/>
        <dbReference type="ChEBI" id="CHEBI:456216"/>
        <dbReference type="EC" id="5.6.2.3"/>
    </reaction>
</comment>
<accession>A0A1M4SHU1</accession>
<protein>
    <recommendedName>
        <fullName evidence="3">ATP-dependent RecD2 DNA helicase</fullName>
        <ecNumber evidence="3">5.6.2.3</ecNumber>
    </recommendedName>
    <alternativeName>
        <fullName evidence="3">DNA 5'-3' helicase subunit RecD2</fullName>
    </alternativeName>
</protein>
<dbReference type="Gene3D" id="2.30.30.940">
    <property type="match status" value="1"/>
</dbReference>
<dbReference type="HAMAP" id="MF_01488">
    <property type="entry name" value="RecD2"/>
    <property type="match status" value="1"/>
</dbReference>
<evidence type="ECO:0000256" key="2">
    <source>
        <dbReference type="ARBA" id="ARBA00022840"/>
    </source>
</evidence>
<dbReference type="GO" id="GO:0016887">
    <property type="term" value="F:ATP hydrolysis activity"/>
    <property type="evidence" value="ECO:0007669"/>
    <property type="project" value="RHEA"/>
</dbReference>
<dbReference type="InterPro" id="IPR003583">
    <property type="entry name" value="Hlx-hairpin-Hlx_DNA-bd_motif"/>
</dbReference>
<reference evidence="6 7" key="1">
    <citation type="submission" date="2016-11" db="EMBL/GenBank/DDBJ databases">
        <authorList>
            <person name="Jaros S."/>
            <person name="Januszkiewicz K."/>
            <person name="Wedrychowicz H."/>
        </authorList>
    </citation>
    <scope>NUCLEOTIDE SEQUENCE [LARGE SCALE GENOMIC DNA]</scope>
    <source>
        <strain evidence="6 7">DSM 10502</strain>
    </source>
</reference>
<dbReference type="InterPro" id="IPR050534">
    <property type="entry name" value="Coronavir_polyprotein_1ab"/>
</dbReference>
<sequence length="723" mass="79481">MEKLTGTVETIVFASDDGRFSVFRLRVDGQRGMAAATVNAEPPLVGQQVTLSGEWVRHPRFGEQFKAVSLTVAAPTSAEGIEKFLSSGAVEGVGPAVAHRLVEKFGQDTLDIIENAPHRLREIPGIGEKTAEKIHRSYQEKVELKDIMLWLEAHGVSGAYAARIYQQFGSFSLGVMQEDPYRLAQEVQGIGFTTADAIARSADVPADDPSRLLAGLDYTLSSVSSAGHCCVPAEFLIERAARLLEVPREAVSDAVRSALRMCRLYAERLGSETLIYPQQLYMAEKEVSDTLLYLKKAAAVFPVEDSSLLIDEWETTDRLDLADGQREAVAGALQYGIFVLTGGPGTGKTTVVRGMIAVLEKLGLTVLLGAPTGRAAKRLAESTGRRAMTVHRMLEAQGVSEDDGSMFAKDEDEPLEADVIILDEVSMMDILLMQHFLAAVPSGCHVILVGDVDQLPAVGPGAVLREILRSGVIPSVRLTEVFRQAEESIIVRNAHAINRGRMPECEPGTAFEFRETHSAEEASEVIVQLCADELAREGIDPMRDVQVLSPMHRQECGVDVLNKRLQEALNPKRPGRDERPAGWFTYRVGDKVMQIKNNYQKNVFNGDVGFITEITPELVTVRFGDELETDYEKSEMQELAPAYAVSVHKSQGSEYPVIILPLVPGHHIMLQRNLLYTAVTRAKERVVLVGSRAALRTAVENDRTRRRYTLLAERLAQVPEDAK</sequence>
<feature type="domain" description="Helix-hairpin-helix DNA-binding motif class 1" evidence="4">
    <location>
        <begin position="182"/>
        <end position="201"/>
    </location>
</feature>
<gene>
    <name evidence="3" type="primary">recD2</name>
    <name evidence="6" type="ORF">SAMN02745190_00141</name>
</gene>
<evidence type="ECO:0000313" key="7">
    <source>
        <dbReference type="Proteomes" id="UP000184404"/>
    </source>
</evidence>
<dbReference type="EC" id="5.6.2.3" evidence="3"/>
<dbReference type="Gene3D" id="3.40.50.300">
    <property type="entry name" value="P-loop containing nucleotide triphosphate hydrolases"/>
    <property type="match status" value="2"/>
</dbReference>
<dbReference type="RefSeq" id="WP_072934269.1">
    <property type="nucleotide sequence ID" value="NZ_FQUG01000002.1"/>
</dbReference>
<dbReference type="InterPro" id="IPR003593">
    <property type="entry name" value="AAA+_ATPase"/>
</dbReference>
<dbReference type="Pfam" id="PF23139">
    <property type="entry name" value="OB_YrrC"/>
    <property type="match status" value="1"/>
</dbReference>
<feature type="binding site" evidence="3">
    <location>
        <begin position="345"/>
        <end position="349"/>
    </location>
    <ligand>
        <name>ATP</name>
        <dbReference type="ChEBI" id="CHEBI:30616"/>
    </ligand>
</feature>
<dbReference type="SUPFAM" id="SSF52540">
    <property type="entry name" value="P-loop containing nucleoside triphosphate hydrolases"/>
    <property type="match status" value="2"/>
</dbReference>
<proteinExistence type="inferred from homology"/>
<dbReference type="Pfam" id="PF13538">
    <property type="entry name" value="UvrD_C_2"/>
    <property type="match status" value="1"/>
</dbReference>
<feature type="domain" description="Helix-hairpin-helix DNA-binding motif class 1" evidence="4">
    <location>
        <begin position="118"/>
        <end position="137"/>
    </location>
</feature>
<dbReference type="EMBL" id="FQUG01000002">
    <property type="protein sequence ID" value="SHE31756.1"/>
    <property type="molecule type" value="Genomic_DNA"/>
</dbReference>
<feature type="domain" description="AAA+ ATPase" evidence="5">
    <location>
        <begin position="334"/>
        <end position="479"/>
    </location>
</feature>
<evidence type="ECO:0000256" key="1">
    <source>
        <dbReference type="ARBA" id="ARBA00022741"/>
    </source>
</evidence>
<dbReference type="InterPro" id="IPR006345">
    <property type="entry name" value="RecD2"/>
</dbReference>
<dbReference type="CDD" id="cd17933">
    <property type="entry name" value="DEXSc_RecD-like"/>
    <property type="match status" value="1"/>
</dbReference>
<dbReference type="PANTHER" id="PTHR43788:SF6">
    <property type="entry name" value="DNA HELICASE B"/>
    <property type="match status" value="1"/>
</dbReference>
<dbReference type="InterPro" id="IPR041451">
    <property type="entry name" value="RecD2_SH13"/>
</dbReference>
<dbReference type="AlphaFoldDB" id="A0A1M4SHU1"/>